<dbReference type="InterPro" id="IPR025110">
    <property type="entry name" value="AMP-bd_C"/>
</dbReference>
<dbReference type="Pfam" id="PF00501">
    <property type="entry name" value="AMP-binding"/>
    <property type="match status" value="1"/>
</dbReference>
<comment type="similarity">
    <text evidence="1">Belongs to the ATP-dependent AMP-binding enzyme family.</text>
</comment>
<dbReference type="Gene3D" id="3.30.300.30">
    <property type="match status" value="1"/>
</dbReference>
<dbReference type="STRING" id="1209931.A0A135U1A7"/>
<dbReference type="CDD" id="cd05911">
    <property type="entry name" value="Firefly_Luc_like"/>
    <property type="match status" value="1"/>
</dbReference>
<dbReference type="GO" id="GO:0016405">
    <property type="term" value="F:CoA-ligase activity"/>
    <property type="evidence" value="ECO:0007669"/>
    <property type="project" value="TreeGrafter"/>
</dbReference>
<evidence type="ECO:0000313" key="5">
    <source>
        <dbReference type="EMBL" id="KXH54164.1"/>
    </source>
</evidence>
<dbReference type="PANTHER" id="PTHR24096:SF149">
    <property type="entry name" value="AMP-BINDING DOMAIN-CONTAINING PROTEIN-RELATED"/>
    <property type="match status" value="1"/>
</dbReference>
<evidence type="ECO:0000259" key="4">
    <source>
        <dbReference type="Pfam" id="PF13193"/>
    </source>
</evidence>
<dbReference type="InterPro" id="IPR042099">
    <property type="entry name" value="ANL_N_sf"/>
</dbReference>
<dbReference type="PANTHER" id="PTHR24096">
    <property type="entry name" value="LONG-CHAIN-FATTY-ACID--COA LIGASE"/>
    <property type="match status" value="1"/>
</dbReference>
<name>A0A135U1A7_9PEZI</name>
<dbReference type="Proteomes" id="UP000070121">
    <property type="component" value="Unassembled WGS sequence"/>
</dbReference>
<dbReference type="PROSITE" id="PS00455">
    <property type="entry name" value="AMP_BINDING"/>
    <property type="match status" value="1"/>
</dbReference>
<evidence type="ECO:0000256" key="2">
    <source>
        <dbReference type="ARBA" id="ARBA00022598"/>
    </source>
</evidence>
<keyword evidence="6" id="KW-1185">Reference proteome</keyword>
<dbReference type="InterPro" id="IPR020845">
    <property type="entry name" value="AMP-binding_CS"/>
</dbReference>
<feature type="domain" description="AMP-dependent synthetase/ligase" evidence="3">
    <location>
        <begin position="46"/>
        <end position="404"/>
    </location>
</feature>
<evidence type="ECO:0008006" key="7">
    <source>
        <dbReference type="Google" id="ProtNLM"/>
    </source>
</evidence>
<comment type="caution">
    <text evidence="5">The sequence shown here is derived from an EMBL/GenBank/DDBJ whole genome shotgun (WGS) entry which is preliminary data.</text>
</comment>
<sequence>MIFSSRYQIDIPEVDVLSYVFGTSASQGDLPIFADAEKPAQSLRKPELETCVKKLAGGLRQTLGLQNDDVVLAYTGNSVWYPVIILGSICAGGIFTGANPEYTESELTHQLTVSGAKCIFTDAVRLTTALQAARSVGIPKESVVLVDNEGRPRHDSWRTMQTLTAEPYSWEAIRDPLILAEKVAVLNFSSGTTGKPKACMITHRNLVANAEQTLHLDRVSESRANGQGSSTHDVHCAFLPLYHASGLMTYCVVNVRRSCTTVTMRKFSLELLLSTIQRFHVTHLLLAPPVVVMLLKSNLLSHFEVSSVKSMFCGAAPLQPELSKRLEEVLSGGKARSRQGWGMSEATMAVTLFAPDEFDPLHKGVGYILPNMQMKIVGDDGREVGCNEEGEALIRGPNVFKGYYKNPSASEEAWTKDGWLKTGDIVSIQESGLLTILDRKKELIKVKGFQVAPAELEGHLLEHEGVKDCAVIRVTREGQEHPQAHVVPKDNNVTAESIIKFMESRLSAHKRLTGGIVFTEVIPKSASGKILRRLLQDPATAKLARL</sequence>
<organism evidence="5 6">
    <name type="scientific">Colletotrichum salicis</name>
    <dbReference type="NCBI Taxonomy" id="1209931"/>
    <lineage>
        <taxon>Eukaryota</taxon>
        <taxon>Fungi</taxon>
        <taxon>Dikarya</taxon>
        <taxon>Ascomycota</taxon>
        <taxon>Pezizomycotina</taxon>
        <taxon>Sordariomycetes</taxon>
        <taxon>Hypocreomycetidae</taxon>
        <taxon>Glomerellales</taxon>
        <taxon>Glomerellaceae</taxon>
        <taxon>Colletotrichum</taxon>
        <taxon>Colletotrichum acutatum species complex</taxon>
    </lineage>
</organism>
<dbReference type="EMBL" id="JFFI01001784">
    <property type="protein sequence ID" value="KXH54164.1"/>
    <property type="molecule type" value="Genomic_DNA"/>
</dbReference>
<dbReference type="AlphaFoldDB" id="A0A135U1A7"/>
<evidence type="ECO:0000313" key="6">
    <source>
        <dbReference type="Proteomes" id="UP000070121"/>
    </source>
</evidence>
<dbReference type="OrthoDB" id="6509636at2759"/>
<keyword evidence="2" id="KW-0436">Ligase</keyword>
<evidence type="ECO:0000256" key="1">
    <source>
        <dbReference type="ARBA" id="ARBA00006432"/>
    </source>
</evidence>
<dbReference type="InterPro" id="IPR000873">
    <property type="entry name" value="AMP-dep_synth/lig_dom"/>
</dbReference>
<feature type="domain" description="AMP-binding enzyme C-terminal" evidence="4">
    <location>
        <begin position="455"/>
        <end position="529"/>
    </location>
</feature>
<accession>A0A135U1A7</accession>
<gene>
    <name evidence="5" type="ORF">CSAL01_08802</name>
</gene>
<dbReference type="SUPFAM" id="SSF56801">
    <property type="entry name" value="Acetyl-CoA synthetase-like"/>
    <property type="match status" value="1"/>
</dbReference>
<dbReference type="Gene3D" id="3.40.50.12780">
    <property type="entry name" value="N-terminal domain of ligase-like"/>
    <property type="match status" value="1"/>
</dbReference>
<evidence type="ECO:0000259" key="3">
    <source>
        <dbReference type="Pfam" id="PF00501"/>
    </source>
</evidence>
<dbReference type="InterPro" id="IPR045851">
    <property type="entry name" value="AMP-bd_C_sf"/>
</dbReference>
<reference evidence="5 6" key="1">
    <citation type="submission" date="2014-02" db="EMBL/GenBank/DDBJ databases">
        <title>The genome sequence of Colletotrichum salicis CBS 607.94.</title>
        <authorList>
            <person name="Baroncelli R."/>
            <person name="Thon M.R."/>
        </authorList>
    </citation>
    <scope>NUCLEOTIDE SEQUENCE [LARGE SCALE GENOMIC DNA]</scope>
    <source>
        <strain evidence="5 6">CBS 607.94</strain>
    </source>
</reference>
<dbReference type="Pfam" id="PF13193">
    <property type="entry name" value="AMP-binding_C"/>
    <property type="match status" value="1"/>
</dbReference>
<protein>
    <recommendedName>
        <fullName evidence="7">AMP-binding enzyme</fullName>
    </recommendedName>
</protein>
<proteinExistence type="inferred from homology"/>